<organism evidence="1 2">
    <name type="scientific">Pelobates cultripes</name>
    <name type="common">Western spadefoot toad</name>
    <dbReference type="NCBI Taxonomy" id="61616"/>
    <lineage>
        <taxon>Eukaryota</taxon>
        <taxon>Metazoa</taxon>
        <taxon>Chordata</taxon>
        <taxon>Craniata</taxon>
        <taxon>Vertebrata</taxon>
        <taxon>Euteleostomi</taxon>
        <taxon>Amphibia</taxon>
        <taxon>Batrachia</taxon>
        <taxon>Anura</taxon>
        <taxon>Pelobatoidea</taxon>
        <taxon>Pelobatidae</taxon>
        <taxon>Pelobates</taxon>
    </lineage>
</organism>
<keyword evidence="2" id="KW-1185">Reference proteome</keyword>
<protein>
    <submittedName>
        <fullName evidence="1">Uncharacterized protein</fullName>
    </submittedName>
</protein>
<dbReference type="AlphaFoldDB" id="A0AAD1SEJ4"/>
<gene>
    <name evidence="1" type="ORF">PECUL_23A001007</name>
</gene>
<proteinExistence type="predicted"/>
<sequence>MAPLSLELMVPCSDSLYHTVFRDSPRDRHLLVYKIENRYSLKARDKTIFGDLTSQNDVPNSSRTYGPAESLWHSYRKNTSEMDRPECSATTAGYFANHCDAK</sequence>
<evidence type="ECO:0000313" key="2">
    <source>
        <dbReference type="Proteomes" id="UP001295444"/>
    </source>
</evidence>
<name>A0AAD1SEJ4_PELCU</name>
<dbReference type="Proteomes" id="UP001295444">
    <property type="component" value="Chromosome 05"/>
</dbReference>
<evidence type="ECO:0000313" key="1">
    <source>
        <dbReference type="EMBL" id="CAH2297128.1"/>
    </source>
</evidence>
<reference evidence="1" key="1">
    <citation type="submission" date="2022-03" db="EMBL/GenBank/DDBJ databases">
        <authorList>
            <person name="Alioto T."/>
            <person name="Alioto T."/>
            <person name="Gomez Garrido J."/>
        </authorList>
    </citation>
    <scope>NUCLEOTIDE SEQUENCE</scope>
</reference>
<accession>A0AAD1SEJ4</accession>
<dbReference type="EMBL" id="OW240916">
    <property type="protein sequence ID" value="CAH2297128.1"/>
    <property type="molecule type" value="Genomic_DNA"/>
</dbReference>